<protein>
    <submittedName>
        <fullName evidence="1">Uncharacterized protein</fullName>
    </submittedName>
</protein>
<dbReference type="KEGG" id="bbe:BBR47_35970"/>
<dbReference type="Proteomes" id="UP000001877">
    <property type="component" value="Chromosome"/>
</dbReference>
<reference evidence="1 2" key="1">
    <citation type="submission" date="2005-03" db="EMBL/GenBank/DDBJ databases">
        <title>Brevibacillus brevis strain 47, complete genome.</title>
        <authorList>
            <person name="Hosoyama A."/>
            <person name="Yamada R."/>
            <person name="Hongo Y."/>
            <person name="Terui Y."/>
            <person name="Ankai A."/>
            <person name="Masuyama W."/>
            <person name="Sekiguchi M."/>
            <person name="Takeda T."/>
            <person name="Asano K."/>
            <person name="Ohji S."/>
            <person name="Ichikawa N."/>
            <person name="Narita S."/>
            <person name="Aoki N."/>
            <person name="Miura H."/>
            <person name="Matsushita S."/>
            <person name="Sekigawa T."/>
            <person name="Yamagata H."/>
            <person name="Yoshikawa H."/>
            <person name="Udaka S."/>
            <person name="Tanikawa S."/>
            <person name="Fujita N."/>
        </authorList>
    </citation>
    <scope>NUCLEOTIDE SEQUENCE [LARGE SCALE GENOMIC DNA]</scope>
    <source>
        <strain evidence="2">47 / JCM 6285 / NBRC 100599</strain>
    </source>
</reference>
<dbReference type="HOGENOM" id="CLU_2258356_0_0_9"/>
<sequence>MNTMAKTIIAGPQHMIKATFRLIYLGPIFLKIFKNGTSPCQKYVVVLRNVVGEVYYHFGNHHAAFVKNSSPSLLFLQLIQEFNDSLVLIDLLYNVWFIFRIAS</sequence>
<gene>
    <name evidence="1" type="ordered locus">BBR47_35970</name>
</gene>
<name>C0ZFL5_BREBN</name>
<accession>C0ZFL5</accession>
<keyword evidence="2" id="KW-1185">Reference proteome</keyword>
<dbReference type="AlphaFoldDB" id="C0ZFL5"/>
<evidence type="ECO:0000313" key="1">
    <source>
        <dbReference type="EMBL" id="BAH44574.1"/>
    </source>
</evidence>
<evidence type="ECO:0000313" key="2">
    <source>
        <dbReference type="Proteomes" id="UP000001877"/>
    </source>
</evidence>
<proteinExistence type="predicted"/>
<organism evidence="1 2">
    <name type="scientific">Brevibacillus brevis (strain 47 / JCM 6285 / NBRC 100599)</name>
    <dbReference type="NCBI Taxonomy" id="358681"/>
    <lineage>
        <taxon>Bacteria</taxon>
        <taxon>Bacillati</taxon>
        <taxon>Bacillota</taxon>
        <taxon>Bacilli</taxon>
        <taxon>Bacillales</taxon>
        <taxon>Paenibacillaceae</taxon>
        <taxon>Brevibacillus</taxon>
    </lineage>
</organism>
<dbReference type="EMBL" id="AP008955">
    <property type="protein sequence ID" value="BAH44574.1"/>
    <property type="molecule type" value="Genomic_DNA"/>
</dbReference>